<evidence type="ECO:0000313" key="2">
    <source>
        <dbReference type="EMBL" id="KAJ6047564.1"/>
    </source>
</evidence>
<dbReference type="InterPro" id="IPR021833">
    <property type="entry name" value="DUF3425"/>
</dbReference>
<evidence type="ECO:0000313" key="3">
    <source>
        <dbReference type="Proteomes" id="UP001219568"/>
    </source>
</evidence>
<sequence>MSSVEKKRLRDRRSQQTLRDKKLRHTAELKEQVIHCQQYHNDQGVQRLLQVISGLREQNEALINRQRSLKSFIASWDRDWEALPSADRSNQNGVYLYKEMRSQELQCPQIQRDSNELAPSRGSNGPTNPLSATPTTSPRTESPTESLPANKLPPWNQIPLHSDDFTNVRTIISCPWLGYPEKITPCPDIPSSALDILYGTKANPLADMIHTALQRRPIRDPERLAIGWLSYHMTRWIISPSPATFERLPAFLRPTQEQMQIAHPAVLDFMPWPKLRLNLMHRWHLYVKDRDDLFGMFACCIKIRWPWGEDILERNNENELIIKPRFYDTFMRASGWGLTPEFIARYPDLFVGIDINSIVFELV</sequence>
<feature type="region of interest" description="Disordered" evidence="1">
    <location>
        <begin position="1"/>
        <end position="20"/>
    </location>
</feature>
<protein>
    <recommendedName>
        <fullName evidence="4">BZIP transcription factor</fullName>
    </recommendedName>
</protein>
<organism evidence="2 3">
    <name type="scientific">Penicillium canescens</name>
    <dbReference type="NCBI Taxonomy" id="5083"/>
    <lineage>
        <taxon>Eukaryota</taxon>
        <taxon>Fungi</taxon>
        <taxon>Dikarya</taxon>
        <taxon>Ascomycota</taxon>
        <taxon>Pezizomycotina</taxon>
        <taxon>Eurotiomycetes</taxon>
        <taxon>Eurotiomycetidae</taxon>
        <taxon>Eurotiales</taxon>
        <taxon>Aspergillaceae</taxon>
        <taxon>Penicillium</taxon>
    </lineage>
</organism>
<reference evidence="2" key="2">
    <citation type="submission" date="2023-01" db="EMBL/GenBank/DDBJ databases">
        <authorList>
            <person name="Petersen C."/>
        </authorList>
    </citation>
    <scope>NUCLEOTIDE SEQUENCE</scope>
    <source>
        <strain evidence="2">IBT 15450</strain>
    </source>
</reference>
<evidence type="ECO:0008006" key="4">
    <source>
        <dbReference type="Google" id="ProtNLM"/>
    </source>
</evidence>
<dbReference type="Proteomes" id="UP001219568">
    <property type="component" value="Unassembled WGS sequence"/>
</dbReference>
<evidence type="ECO:0000256" key="1">
    <source>
        <dbReference type="SAM" id="MobiDB-lite"/>
    </source>
</evidence>
<gene>
    <name evidence="2" type="ORF">N7460_003711</name>
</gene>
<dbReference type="CDD" id="cd14688">
    <property type="entry name" value="bZIP_YAP"/>
    <property type="match status" value="1"/>
</dbReference>
<dbReference type="Pfam" id="PF11905">
    <property type="entry name" value="DUF3425"/>
    <property type="match status" value="1"/>
</dbReference>
<dbReference type="PANTHER" id="PTHR37012">
    <property type="entry name" value="B-ZIP TRANSCRIPTION FACTOR (EUROFUNG)-RELATED"/>
    <property type="match status" value="1"/>
</dbReference>
<comment type="caution">
    <text evidence="2">The sequence shown here is derived from an EMBL/GenBank/DDBJ whole genome shotgun (WGS) entry which is preliminary data.</text>
</comment>
<name>A0AAD6IH30_PENCN</name>
<accession>A0AAD6IH30</accession>
<feature type="compositionally biased region" description="Low complexity" evidence="1">
    <location>
        <begin position="133"/>
        <end position="146"/>
    </location>
</feature>
<dbReference type="PANTHER" id="PTHR37012:SF6">
    <property type="entry name" value="BZIP TRANSCRIPTION FACTOR"/>
    <property type="match status" value="1"/>
</dbReference>
<dbReference type="EMBL" id="JAQJZL010000003">
    <property type="protein sequence ID" value="KAJ6047564.1"/>
    <property type="molecule type" value="Genomic_DNA"/>
</dbReference>
<reference evidence="2" key="1">
    <citation type="journal article" date="2023" name="IMA Fungus">
        <title>Comparative genomic study of the Penicillium genus elucidates a diverse pangenome and 15 lateral gene transfer events.</title>
        <authorList>
            <person name="Petersen C."/>
            <person name="Sorensen T."/>
            <person name="Nielsen M.R."/>
            <person name="Sondergaard T.E."/>
            <person name="Sorensen J.L."/>
            <person name="Fitzpatrick D.A."/>
            <person name="Frisvad J.C."/>
            <person name="Nielsen K.L."/>
        </authorList>
    </citation>
    <scope>NUCLEOTIDE SEQUENCE</scope>
    <source>
        <strain evidence="2">IBT 15450</strain>
    </source>
</reference>
<proteinExistence type="predicted"/>
<keyword evidence="3" id="KW-1185">Reference proteome</keyword>
<feature type="region of interest" description="Disordered" evidence="1">
    <location>
        <begin position="111"/>
        <end position="155"/>
    </location>
</feature>
<dbReference type="AlphaFoldDB" id="A0AAD6IH30"/>
<feature type="compositionally biased region" description="Polar residues" evidence="1">
    <location>
        <begin position="121"/>
        <end position="132"/>
    </location>
</feature>